<feature type="region of interest" description="Disordered" evidence="1">
    <location>
        <begin position="121"/>
        <end position="148"/>
    </location>
</feature>
<accession>A0ABX3GLS9</accession>
<organism evidence="2 3">
    <name type="scientific">Paenibacillus odorifer</name>
    <dbReference type="NCBI Taxonomy" id="189426"/>
    <lineage>
        <taxon>Bacteria</taxon>
        <taxon>Bacillati</taxon>
        <taxon>Bacillota</taxon>
        <taxon>Bacilli</taxon>
        <taxon>Bacillales</taxon>
        <taxon>Paenibacillaceae</taxon>
        <taxon>Paenibacillus</taxon>
    </lineage>
</organism>
<dbReference type="EMBL" id="MPVP01000115">
    <property type="protein sequence ID" value="OMD30781.1"/>
    <property type="molecule type" value="Genomic_DNA"/>
</dbReference>
<name>A0ABX3GLS9_9BACL</name>
<evidence type="ECO:0000313" key="3">
    <source>
        <dbReference type="Proteomes" id="UP000187158"/>
    </source>
</evidence>
<evidence type="ECO:0000256" key="1">
    <source>
        <dbReference type="SAM" id="MobiDB-lite"/>
    </source>
</evidence>
<comment type="caution">
    <text evidence="2">The sequence shown here is derived from an EMBL/GenBank/DDBJ whole genome shotgun (WGS) entry which is preliminary data.</text>
</comment>
<dbReference type="Proteomes" id="UP000187158">
    <property type="component" value="Unassembled WGS sequence"/>
</dbReference>
<proteinExistence type="predicted"/>
<gene>
    <name evidence="2" type="ORF">BSO21_17900</name>
</gene>
<dbReference type="RefSeq" id="WP_076219317.1">
    <property type="nucleotide sequence ID" value="NZ_MPVM01000002.1"/>
</dbReference>
<keyword evidence="3" id="KW-1185">Reference proteome</keyword>
<evidence type="ECO:0008006" key="4">
    <source>
        <dbReference type="Google" id="ProtNLM"/>
    </source>
</evidence>
<reference evidence="2 3" key="1">
    <citation type="submission" date="2016-11" db="EMBL/GenBank/DDBJ databases">
        <title>Paenibacillus species isolates.</title>
        <authorList>
            <person name="Beno S.M."/>
        </authorList>
    </citation>
    <scope>NUCLEOTIDE SEQUENCE [LARGE SCALE GENOMIC DNA]</scope>
    <source>
        <strain evidence="2 3">FSL H7-0433</strain>
    </source>
</reference>
<sequence>MECKTCCGEGGLIVDNFGDVQSFECPDCKGTGVGDLIQEVKEIIETKQLLFQYDKELHLLIGLVDRLEIAERQRDEAVEALGKYAKEKNWGADNHGCSKIFHECDYEGYELAAETLKRIKGDSQAEGHQSTESPSVAAAETGIGGSYE</sequence>
<protein>
    <recommendedName>
        <fullName evidence="4">Transcription factor zinc-finger domain-containing protein</fullName>
    </recommendedName>
</protein>
<evidence type="ECO:0000313" key="2">
    <source>
        <dbReference type="EMBL" id="OMD30781.1"/>
    </source>
</evidence>